<evidence type="ECO:0008006" key="5">
    <source>
        <dbReference type="Google" id="ProtNLM"/>
    </source>
</evidence>
<keyword evidence="2" id="KW-0812">Transmembrane</keyword>
<organism evidence="3 4">
    <name type="scientific">Streptomyces lasiicapitis</name>
    <dbReference type="NCBI Taxonomy" id="1923961"/>
    <lineage>
        <taxon>Bacteria</taxon>
        <taxon>Bacillati</taxon>
        <taxon>Actinomycetota</taxon>
        <taxon>Actinomycetes</taxon>
        <taxon>Kitasatosporales</taxon>
        <taxon>Streptomycetaceae</taxon>
        <taxon>Streptomyces</taxon>
    </lineage>
</organism>
<evidence type="ECO:0000313" key="3">
    <source>
        <dbReference type="EMBL" id="GGO59084.1"/>
    </source>
</evidence>
<proteinExistence type="predicted"/>
<reference evidence="4" key="1">
    <citation type="journal article" date="2019" name="Int. J. Syst. Evol. Microbiol.">
        <title>The Global Catalogue of Microorganisms (GCM) 10K type strain sequencing project: providing services to taxonomists for standard genome sequencing and annotation.</title>
        <authorList>
            <consortium name="The Broad Institute Genomics Platform"/>
            <consortium name="The Broad Institute Genome Sequencing Center for Infectious Disease"/>
            <person name="Wu L."/>
            <person name="Ma J."/>
        </authorList>
    </citation>
    <scope>NUCLEOTIDE SEQUENCE [LARGE SCALE GENOMIC DNA]</scope>
    <source>
        <strain evidence="4">CGMCC 4.7349</strain>
    </source>
</reference>
<keyword evidence="2" id="KW-1133">Transmembrane helix</keyword>
<dbReference type="Proteomes" id="UP000656881">
    <property type="component" value="Unassembled WGS sequence"/>
</dbReference>
<keyword evidence="4" id="KW-1185">Reference proteome</keyword>
<name>A0ABQ2MZY3_9ACTN</name>
<comment type="caution">
    <text evidence="3">The sequence shown here is derived from an EMBL/GenBank/DDBJ whole genome shotgun (WGS) entry which is preliminary data.</text>
</comment>
<keyword evidence="2" id="KW-0472">Membrane</keyword>
<accession>A0ABQ2MZY3</accession>
<feature type="compositionally biased region" description="Basic residues" evidence="1">
    <location>
        <begin position="160"/>
        <end position="171"/>
    </location>
</feature>
<feature type="region of interest" description="Disordered" evidence="1">
    <location>
        <begin position="135"/>
        <end position="185"/>
    </location>
</feature>
<dbReference type="EMBL" id="BMNG01000026">
    <property type="protein sequence ID" value="GGO59084.1"/>
    <property type="molecule type" value="Genomic_DNA"/>
</dbReference>
<dbReference type="RefSeq" id="WP_189177595.1">
    <property type="nucleotide sequence ID" value="NZ_BMNG01000026.1"/>
</dbReference>
<feature type="compositionally biased region" description="Low complexity" evidence="1">
    <location>
        <begin position="172"/>
        <end position="185"/>
    </location>
</feature>
<protein>
    <recommendedName>
        <fullName evidence="5">Conjugal transfer protein</fullName>
    </recommendedName>
</protein>
<feature type="transmembrane region" description="Helical" evidence="2">
    <location>
        <begin position="56"/>
        <end position="78"/>
    </location>
</feature>
<evidence type="ECO:0000313" key="4">
    <source>
        <dbReference type="Proteomes" id="UP000656881"/>
    </source>
</evidence>
<gene>
    <name evidence="3" type="ORF">GCM10012286_79880</name>
</gene>
<evidence type="ECO:0000256" key="2">
    <source>
        <dbReference type="SAM" id="Phobius"/>
    </source>
</evidence>
<sequence length="198" mass="21138">MSSPTAMVRIGRTYTRARRHPWVLGKVGDWTLPLGPYTPAQLTIAAVGIFALIKTFSWWAASLGPVPVVGLGVAVWLARASRVGGRAPLWVAYGWAQRALQPASGRINGRTVRPSGQRALHGTFLIENTTAPAAAEPATAASRSRQVRGAAGAPASKSTTRGRRRWGRGRTARPAAPVARPAPTALQQLLRERQEAGR</sequence>
<evidence type="ECO:0000256" key="1">
    <source>
        <dbReference type="SAM" id="MobiDB-lite"/>
    </source>
</evidence>